<dbReference type="PROSITE" id="PS51296">
    <property type="entry name" value="RIESKE"/>
    <property type="match status" value="1"/>
</dbReference>
<dbReference type="CDD" id="cd08878">
    <property type="entry name" value="RHO_alpha_C_DMO-like"/>
    <property type="match status" value="1"/>
</dbReference>
<name>A0A7W8L440_9BURK</name>
<keyword evidence="1" id="KW-0001">2Fe-2S</keyword>
<protein>
    <submittedName>
        <fullName evidence="7">5,5'-dehydrodivanillate O-demethylase</fullName>
    </submittedName>
</protein>
<dbReference type="RefSeq" id="WP_184225900.1">
    <property type="nucleotide sequence ID" value="NZ_JACHDE010000002.1"/>
</dbReference>
<keyword evidence="7" id="KW-0489">Methyltransferase</keyword>
<dbReference type="SUPFAM" id="SSF55961">
    <property type="entry name" value="Bet v1-like"/>
    <property type="match status" value="1"/>
</dbReference>
<dbReference type="InterPro" id="IPR036922">
    <property type="entry name" value="Rieske_2Fe-2S_sf"/>
</dbReference>
<keyword evidence="3" id="KW-0560">Oxidoreductase</keyword>
<dbReference type="AlphaFoldDB" id="A0A7W8L440"/>
<evidence type="ECO:0000313" key="8">
    <source>
        <dbReference type="Proteomes" id="UP000592820"/>
    </source>
</evidence>
<evidence type="ECO:0000313" key="7">
    <source>
        <dbReference type="EMBL" id="MBB5399848.1"/>
    </source>
</evidence>
<dbReference type="InterPro" id="IPR045623">
    <property type="entry name" value="LigXa_C"/>
</dbReference>
<dbReference type="Pfam" id="PF00355">
    <property type="entry name" value="Rieske"/>
    <property type="match status" value="1"/>
</dbReference>
<keyword evidence="2" id="KW-0479">Metal-binding</keyword>
<feature type="domain" description="Rieske" evidence="6">
    <location>
        <begin position="27"/>
        <end position="135"/>
    </location>
</feature>
<dbReference type="GO" id="GO:0008168">
    <property type="term" value="F:methyltransferase activity"/>
    <property type="evidence" value="ECO:0007669"/>
    <property type="project" value="UniProtKB-KW"/>
</dbReference>
<evidence type="ECO:0000256" key="3">
    <source>
        <dbReference type="ARBA" id="ARBA00023002"/>
    </source>
</evidence>
<dbReference type="PROSITE" id="PS00570">
    <property type="entry name" value="RING_HYDROXYL_ALPHA"/>
    <property type="match status" value="1"/>
</dbReference>
<keyword evidence="5" id="KW-0411">Iron-sulfur</keyword>
<evidence type="ECO:0000256" key="1">
    <source>
        <dbReference type="ARBA" id="ARBA00022714"/>
    </source>
</evidence>
<dbReference type="Gene3D" id="3.90.380.10">
    <property type="entry name" value="Naphthalene 1,2-dioxygenase Alpha Subunit, Chain A, domain 1"/>
    <property type="match status" value="1"/>
</dbReference>
<keyword evidence="7" id="KW-0808">Transferase</keyword>
<dbReference type="Gene3D" id="2.102.10.10">
    <property type="entry name" value="Rieske [2Fe-2S] iron-sulphur domain"/>
    <property type="match status" value="1"/>
</dbReference>
<dbReference type="EMBL" id="JACHDE010000002">
    <property type="protein sequence ID" value="MBB5399848.1"/>
    <property type="molecule type" value="Genomic_DNA"/>
</dbReference>
<sequence length="429" mass="49258">MLTEEQNRQLTQVGLGTPMGELMRRHWHPIAGIDELERETIKPVRLLGEDLVLYKDLSGHYGLMERYCAHRGADLAYGFVEDHGLRCNYHGWQYNYGGQCVAQPYQDLVAPQGTMRERIKLKAYEVRACAGLLWAYLGPKPAPQLPDWEPFHWRNGFVQVAFASVPCNWLQTQENSIDPLHFEWMHANWGRRQRGERDYAPAHLKMAFEEFEHGFIYRRVTEDTDESHPLWTAGRVCLWPNGFFLGDHFEWRVPIDDENTLNVTWSYVRVPRESEPYVQETIPTWHAPVTDPQSGKWISSHVINQDIIAWCGQGRIADRTRENLAASDAGIVMIRRQYFRDMEAVAQGRDPKGVLRESAGPQGIALPCGDWRDFFTNSLPRGEYERHPKWSKLLHHFLFHPGQPQAVREACEAATGVAMKDVGGAAVAV</sequence>
<dbReference type="InterPro" id="IPR050584">
    <property type="entry name" value="Cholesterol_7-desaturase"/>
</dbReference>
<dbReference type="GO" id="GO:0032259">
    <property type="term" value="P:methylation"/>
    <property type="evidence" value="ECO:0007669"/>
    <property type="project" value="UniProtKB-KW"/>
</dbReference>
<dbReference type="GO" id="GO:0016491">
    <property type="term" value="F:oxidoreductase activity"/>
    <property type="evidence" value="ECO:0007669"/>
    <property type="project" value="UniProtKB-KW"/>
</dbReference>
<accession>A0A7W8L440</accession>
<dbReference type="SUPFAM" id="SSF50022">
    <property type="entry name" value="ISP domain"/>
    <property type="match status" value="1"/>
</dbReference>
<dbReference type="PANTHER" id="PTHR21266">
    <property type="entry name" value="IRON-SULFUR DOMAIN CONTAINING PROTEIN"/>
    <property type="match status" value="1"/>
</dbReference>
<evidence type="ECO:0000256" key="2">
    <source>
        <dbReference type="ARBA" id="ARBA00022723"/>
    </source>
</evidence>
<dbReference type="InterPro" id="IPR015881">
    <property type="entry name" value="ARHD_Rieske_2Fe_2S"/>
</dbReference>
<dbReference type="GO" id="GO:0051537">
    <property type="term" value="F:2 iron, 2 sulfur cluster binding"/>
    <property type="evidence" value="ECO:0007669"/>
    <property type="project" value="UniProtKB-KW"/>
</dbReference>
<dbReference type="Pfam" id="PF19301">
    <property type="entry name" value="LigXa_C"/>
    <property type="match status" value="1"/>
</dbReference>
<organism evidence="7 8">
    <name type="scientific">Paraburkholderia youngii</name>
    <dbReference type="NCBI Taxonomy" id="2782701"/>
    <lineage>
        <taxon>Bacteria</taxon>
        <taxon>Pseudomonadati</taxon>
        <taxon>Pseudomonadota</taxon>
        <taxon>Betaproteobacteria</taxon>
        <taxon>Burkholderiales</taxon>
        <taxon>Burkholderiaceae</taxon>
        <taxon>Paraburkholderia</taxon>
    </lineage>
</organism>
<keyword evidence="4" id="KW-0408">Iron</keyword>
<evidence type="ECO:0000256" key="5">
    <source>
        <dbReference type="ARBA" id="ARBA00023014"/>
    </source>
</evidence>
<dbReference type="GO" id="GO:0005506">
    <property type="term" value="F:iron ion binding"/>
    <property type="evidence" value="ECO:0007669"/>
    <property type="project" value="InterPro"/>
</dbReference>
<reference evidence="7 8" key="1">
    <citation type="submission" date="2020-08" db="EMBL/GenBank/DDBJ databases">
        <title>Genomic Encyclopedia of Type Strains, Phase IV (KMG-V): Genome sequencing to study the core and pangenomes of soil and plant-associated prokaryotes.</title>
        <authorList>
            <person name="Whitman W."/>
        </authorList>
    </citation>
    <scope>NUCLEOTIDE SEQUENCE [LARGE SCALE GENOMIC DNA]</scope>
    <source>
        <strain evidence="7 8">JPY162</strain>
    </source>
</reference>
<evidence type="ECO:0000259" key="6">
    <source>
        <dbReference type="PROSITE" id="PS51296"/>
    </source>
</evidence>
<gene>
    <name evidence="7" type="ORF">HDG41_001887</name>
</gene>
<dbReference type="InterPro" id="IPR017941">
    <property type="entry name" value="Rieske_2Fe-2S"/>
</dbReference>
<proteinExistence type="predicted"/>
<comment type="caution">
    <text evidence="7">The sequence shown here is derived from an EMBL/GenBank/DDBJ whole genome shotgun (WGS) entry which is preliminary data.</text>
</comment>
<dbReference type="Proteomes" id="UP000592820">
    <property type="component" value="Unassembled WGS sequence"/>
</dbReference>
<dbReference type="PANTHER" id="PTHR21266:SF59">
    <property type="entry name" value="BLR4922 PROTEIN"/>
    <property type="match status" value="1"/>
</dbReference>
<evidence type="ECO:0000256" key="4">
    <source>
        <dbReference type="ARBA" id="ARBA00023004"/>
    </source>
</evidence>